<gene>
    <name evidence="4" type="ORF">D8779_14885</name>
</gene>
<dbReference type="InterPro" id="IPR025392">
    <property type="entry name" value="DUF4124"/>
</dbReference>
<dbReference type="Proteomes" id="UP000307541">
    <property type="component" value="Unassembled WGS sequence"/>
</dbReference>
<evidence type="ECO:0000313" key="5">
    <source>
        <dbReference type="Proteomes" id="UP000307541"/>
    </source>
</evidence>
<evidence type="ECO:0000256" key="2">
    <source>
        <dbReference type="SAM" id="SignalP"/>
    </source>
</evidence>
<keyword evidence="2" id="KW-0732">Signal</keyword>
<dbReference type="Pfam" id="PF13511">
    <property type="entry name" value="DUF4124"/>
    <property type="match status" value="1"/>
</dbReference>
<feature type="chain" id="PRO_5020622199" evidence="2">
    <location>
        <begin position="17"/>
        <end position="140"/>
    </location>
</feature>
<evidence type="ECO:0000256" key="1">
    <source>
        <dbReference type="SAM" id="MobiDB-lite"/>
    </source>
</evidence>
<feature type="region of interest" description="Disordered" evidence="1">
    <location>
        <begin position="102"/>
        <end position="140"/>
    </location>
</feature>
<organism evidence="4 5">
    <name type="scientific">Pseudomonas leptonychotis</name>
    <dbReference type="NCBI Taxonomy" id="2448482"/>
    <lineage>
        <taxon>Bacteria</taxon>
        <taxon>Pseudomonadati</taxon>
        <taxon>Pseudomonadota</taxon>
        <taxon>Gammaproteobacteria</taxon>
        <taxon>Pseudomonadales</taxon>
        <taxon>Pseudomonadaceae</taxon>
        <taxon>Pseudomonas</taxon>
    </lineage>
</organism>
<dbReference type="EMBL" id="RFLV01000003">
    <property type="protein sequence ID" value="TIH07447.1"/>
    <property type="molecule type" value="Genomic_DNA"/>
</dbReference>
<dbReference type="RefSeq" id="WP_136665277.1">
    <property type="nucleotide sequence ID" value="NZ_CP173421.1"/>
</dbReference>
<dbReference type="OrthoDB" id="7068596at2"/>
<feature type="compositionally biased region" description="Basic and acidic residues" evidence="1">
    <location>
        <begin position="40"/>
        <end position="73"/>
    </location>
</feature>
<protein>
    <submittedName>
        <fullName evidence="4">DUF4124 domain-containing protein</fullName>
    </submittedName>
</protein>
<keyword evidence="5" id="KW-1185">Reference proteome</keyword>
<feature type="compositionally biased region" description="Polar residues" evidence="1">
    <location>
        <begin position="126"/>
        <end position="140"/>
    </location>
</feature>
<evidence type="ECO:0000259" key="3">
    <source>
        <dbReference type="Pfam" id="PF13511"/>
    </source>
</evidence>
<feature type="region of interest" description="Disordered" evidence="1">
    <location>
        <begin position="34"/>
        <end position="82"/>
    </location>
</feature>
<evidence type="ECO:0000313" key="4">
    <source>
        <dbReference type="EMBL" id="TIH07447.1"/>
    </source>
</evidence>
<reference evidence="4 5" key="1">
    <citation type="submission" date="2018-10" db="EMBL/GenBank/DDBJ databases">
        <title>Pseudomonas leptonychotis sp. nov., isolated from Weddell seals in Antarctica.</title>
        <authorList>
            <person name="Novakova D."/>
            <person name="Svec P."/>
            <person name="Kralova S."/>
            <person name="Kristofova L."/>
            <person name="Zeman M."/>
            <person name="Pantucek R."/>
            <person name="Maslanova I."/>
            <person name="Sedlacek I."/>
        </authorList>
    </citation>
    <scope>NUCLEOTIDE SEQUENCE [LARGE SCALE GENOMIC DNA]</scope>
    <source>
        <strain evidence="4 5">CCM 8849</strain>
    </source>
</reference>
<proteinExistence type="predicted"/>
<dbReference type="AlphaFoldDB" id="A0A4T1ZTR6"/>
<feature type="signal peptide" evidence="2">
    <location>
        <begin position="1"/>
        <end position="16"/>
    </location>
</feature>
<sequence length="140" mass="16119">MRVLLCLLLLPGLAAAEIYRWTDANGQVHFGQRPAAAGAEKVEVKPQVVERDQQTREREERASRFYDARRDEQAQASQVAVERQAKRADECRDLRQRLASIPEGRSYYRTEADGQRSYYSDEQVDTARQQLQSQVSERCS</sequence>
<comment type="caution">
    <text evidence="4">The sequence shown here is derived from an EMBL/GenBank/DDBJ whole genome shotgun (WGS) entry which is preliminary data.</text>
</comment>
<accession>A0A4T1ZTR6</accession>
<feature type="domain" description="DUF4124" evidence="3">
    <location>
        <begin position="5"/>
        <end position="53"/>
    </location>
</feature>
<name>A0A4T1ZTR6_9PSED</name>